<name>A0A8K0G395_IGNLU</name>
<dbReference type="OrthoDB" id="6781522at2759"/>
<dbReference type="InterPro" id="IPR036875">
    <property type="entry name" value="Znf_CCHC_sf"/>
</dbReference>
<dbReference type="Gene3D" id="4.10.60.10">
    <property type="entry name" value="Zinc finger, CCHC-type"/>
    <property type="match status" value="2"/>
</dbReference>
<organism evidence="3 4">
    <name type="scientific">Ignelater luminosus</name>
    <name type="common">Cucubano</name>
    <name type="synonym">Pyrophorus luminosus</name>
    <dbReference type="NCBI Taxonomy" id="2038154"/>
    <lineage>
        <taxon>Eukaryota</taxon>
        <taxon>Metazoa</taxon>
        <taxon>Ecdysozoa</taxon>
        <taxon>Arthropoda</taxon>
        <taxon>Hexapoda</taxon>
        <taxon>Insecta</taxon>
        <taxon>Pterygota</taxon>
        <taxon>Neoptera</taxon>
        <taxon>Endopterygota</taxon>
        <taxon>Coleoptera</taxon>
        <taxon>Polyphaga</taxon>
        <taxon>Elateriformia</taxon>
        <taxon>Elateroidea</taxon>
        <taxon>Elateridae</taxon>
        <taxon>Agrypninae</taxon>
        <taxon>Pyrophorini</taxon>
        <taxon>Ignelater</taxon>
    </lineage>
</organism>
<dbReference type="EMBL" id="VTPC01086480">
    <property type="protein sequence ID" value="KAF2886767.1"/>
    <property type="molecule type" value="Genomic_DNA"/>
</dbReference>
<dbReference type="PANTHER" id="PTHR23002">
    <property type="entry name" value="ZINC FINGER CCHC DOMAIN CONTAINING PROTEIN"/>
    <property type="match status" value="1"/>
</dbReference>
<feature type="domain" description="CCHC-type" evidence="2">
    <location>
        <begin position="120"/>
        <end position="135"/>
    </location>
</feature>
<protein>
    <recommendedName>
        <fullName evidence="2">CCHC-type domain-containing protein</fullName>
    </recommendedName>
</protein>
<dbReference type="SUPFAM" id="SSF57756">
    <property type="entry name" value="Retrovirus zinc finger-like domains"/>
    <property type="match status" value="1"/>
</dbReference>
<keyword evidence="1" id="KW-0863">Zinc-finger</keyword>
<accession>A0A8K0G395</accession>
<keyword evidence="4" id="KW-1185">Reference proteome</keyword>
<sequence>MEMQLTDMLGRKENKLKTRRTVGQRKWKRNEAFNDYYHDKVLLASKLQLEEPEIIEYVVEGIEDIKLRNQAKLKEFTSLNNLLTMMNELNHSNYSGIQSTKGSAQHGQSNKNCEAEKSLRCYNCNKIGHVASKCKLSKRERESCFFCGPTSHMAKECPKKKIKLRRIIRRSKEILKPSLHKQVLGIFESRVIVNDVVAEMLHNDRYLVRDIEGFQVTQIPSEGVFELTKMKS</sequence>
<evidence type="ECO:0000256" key="1">
    <source>
        <dbReference type="PROSITE-ProRule" id="PRU00047"/>
    </source>
</evidence>
<dbReference type="Proteomes" id="UP000801492">
    <property type="component" value="Unassembled WGS sequence"/>
</dbReference>
<feature type="domain" description="CCHC-type" evidence="2">
    <location>
        <begin position="144"/>
        <end position="159"/>
    </location>
</feature>
<keyword evidence="1" id="KW-0479">Metal-binding</keyword>
<keyword evidence="1" id="KW-0862">Zinc</keyword>
<dbReference type="InterPro" id="IPR001878">
    <property type="entry name" value="Znf_CCHC"/>
</dbReference>
<dbReference type="GO" id="GO:0008270">
    <property type="term" value="F:zinc ion binding"/>
    <property type="evidence" value="ECO:0007669"/>
    <property type="project" value="UniProtKB-KW"/>
</dbReference>
<dbReference type="InterPro" id="IPR051714">
    <property type="entry name" value="Znf_CCHC_NABP"/>
</dbReference>
<evidence type="ECO:0000313" key="4">
    <source>
        <dbReference type="Proteomes" id="UP000801492"/>
    </source>
</evidence>
<dbReference type="AlphaFoldDB" id="A0A8K0G395"/>
<dbReference type="PROSITE" id="PS50158">
    <property type="entry name" value="ZF_CCHC"/>
    <property type="match status" value="2"/>
</dbReference>
<evidence type="ECO:0000313" key="3">
    <source>
        <dbReference type="EMBL" id="KAF2886767.1"/>
    </source>
</evidence>
<reference evidence="3" key="1">
    <citation type="submission" date="2019-08" db="EMBL/GenBank/DDBJ databases">
        <title>The genome of the North American firefly Photinus pyralis.</title>
        <authorList>
            <consortium name="Photinus pyralis genome working group"/>
            <person name="Fallon T.R."/>
            <person name="Sander Lower S.E."/>
            <person name="Weng J.-K."/>
        </authorList>
    </citation>
    <scope>NUCLEOTIDE SEQUENCE</scope>
    <source>
        <strain evidence="3">TRF0915ILg1</strain>
        <tissue evidence="3">Whole body</tissue>
    </source>
</reference>
<evidence type="ECO:0000259" key="2">
    <source>
        <dbReference type="PROSITE" id="PS50158"/>
    </source>
</evidence>
<dbReference type="GO" id="GO:0003676">
    <property type="term" value="F:nucleic acid binding"/>
    <property type="evidence" value="ECO:0007669"/>
    <property type="project" value="InterPro"/>
</dbReference>
<dbReference type="SMART" id="SM00343">
    <property type="entry name" value="ZnF_C2HC"/>
    <property type="match status" value="2"/>
</dbReference>
<comment type="caution">
    <text evidence="3">The sequence shown here is derived from an EMBL/GenBank/DDBJ whole genome shotgun (WGS) entry which is preliminary data.</text>
</comment>
<gene>
    <name evidence="3" type="ORF">ILUMI_19406</name>
</gene>
<proteinExistence type="predicted"/>
<dbReference type="Pfam" id="PF00098">
    <property type="entry name" value="zf-CCHC"/>
    <property type="match status" value="1"/>
</dbReference>